<gene>
    <name evidence="1" type="ordered locus">SeSA_A1748</name>
</gene>
<proteinExistence type="predicted"/>
<dbReference type="Proteomes" id="UP000001865">
    <property type="component" value="Chromosome"/>
</dbReference>
<dbReference type="AlphaFoldDB" id="A0A0N1QXP2"/>
<organism evidence="1 2">
    <name type="scientific">Salmonella schwarzengrund (strain CVM19633)</name>
    <dbReference type="NCBI Taxonomy" id="439843"/>
    <lineage>
        <taxon>Bacteria</taxon>
        <taxon>Pseudomonadati</taxon>
        <taxon>Pseudomonadota</taxon>
        <taxon>Gammaproteobacteria</taxon>
        <taxon>Enterobacterales</taxon>
        <taxon>Enterobacteriaceae</taxon>
        <taxon>Salmonella</taxon>
    </lineage>
</organism>
<dbReference type="EMBL" id="CP001127">
    <property type="protein sequence ID" value="ACF91242.1"/>
    <property type="molecule type" value="Genomic_DNA"/>
</dbReference>
<dbReference type="KEGG" id="sew:SeSA_A1748"/>
<accession>A0A0N1QXP2</accession>
<protein>
    <submittedName>
        <fullName evidence="1">Uncharacterized protein</fullName>
    </submittedName>
</protein>
<evidence type="ECO:0000313" key="2">
    <source>
        <dbReference type="Proteomes" id="UP000001865"/>
    </source>
</evidence>
<reference evidence="1 2" key="1">
    <citation type="journal article" date="2011" name="J. Bacteriol.">
        <title>Comparative genomics of 28 Salmonella enterica isolates: evidence for CRISPR-mediated adaptive sublineage evolution.</title>
        <authorList>
            <person name="Fricke W.F."/>
            <person name="Mammel M.K."/>
            <person name="McDermott P.F."/>
            <person name="Tartera C."/>
            <person name="White D.G."/>
            <person name="Leclerc J.E."/>
            <person name="Ravel J."/>
            <person name="Cebula T.A."/>
        </authorList>
    </citation>
    <scope>NUCLEOTIDE SEQUENCE [LARGE SCALE GENOMIC DNA]</scope>
    <source>
        <strain evidence="1 2">CVM19633</strain>
    </source>
</reference>
<evidence type="ECO:0000313" key="1">
    <source>
        <dbReference type="EMBL" id="ACF91242.1"/>
    </source>
</evidence>
<dbReference type="HOGENOM" id="CLU_3221857_0_0_6"/>
<name>A0A0N1QXP2_SALSV</name>
<sequence length="44" mass="4742">MSKYLLLGNGTGFTGITSVLQSGKTLQHIKEALAFIVCSLKKFP</sequence>